<accession>A0ABN6DDP2</accession>
<proteinExistence type="predicted"/>
<dbReference type="EMBL" id="AP024329">
    <property type="protein sequence ID" value="BCQ32672.1"/>
    <property type="molecule type" value="Genomic_DNA"/>
</dbReference>
<dbReference type="Proteomes" id="UP000677515">
    <property type="component" value="Chromosome"/>
</dbReference>
<protein>
    <submittedName>
        <fullName evidence="1">Uncharacterized protein</fullName>
    </submittedName>
</protein>
<name>A0ABN6DDP2_ERWRD</name>
<sequence length="56" mass="5934">MPDPYKCGQGNANRRVRHACLPRTNVGRGTVTVGAGHAPPAVMPIEKMLGSYATLD</sequence>
<evidence type="ECO:0000313" key="2">
    <source>
        <dbReference type="Proteomes" id="UP000677515"/>
    </source>
</evidence>
<gene>
    <name evidence="1" type="ORF">ERHA53_00150</name>
</gene>
<reference evidence="1 2" key="1">
    <citation type="submission" date="2021-01" db="EMBL/GenBank/DDBJ databases">
        <title>Complete genome sequence of Erwinia rhapontici MAFF 311153.</title>
        <authorList>
            <person name="Morohoshi T."/>
            <person name="Someya N."/>
        </authorList>
    </citation>
    <scope>NUCLEOTIDE SEQUENCE [LARGE SCALE GENOMIC DNA]</scope>
    <source>
        <strain evidence="1 2">MAFF 311153</strain>
    </source>
</reference>
<keyword evidence="2" id="KW-1185">Reference proteome</keyword>
<evidence type="ECO:0000313" key="1">
    <source>
        <dbReference type="EMBL" id="BCQ32672.1"/>
    </source>
</evidence>
<organism evidence="1 2">
    <name type="scientific">Erwinia rhapontici</name>
    <name type="common">Pectobacterium rhapontici</name>
    <dbReference type="NCBI Taxonomy" id="55212"/>
    <lineage>
        <taxon>Bacteria</taxon>
        <taxon>Pseudomonadati</taxon>
        <taxon>Pseudomonadota</taxon>
        <taxon>Gammaproteobacteria</taxon>
        <taxon>Enterobacterales</taxon>
        <taxon>Erwiniaceae</taxon>
        <taxon>Erwinia</taxon>
    </lineage>
</organism>